<evidence type="ECO:0000313" key="5">
    <source>
        <dbReference type="EMBL" id="TXG66619.1"/>
    </source>
</evidence>
<evidence type="ECO:0000259" key="4">
    <source>
        <dbReference type="PROSITE" id="PS50001"/>
    </source>
</evidence>
<dbReference type="InterPro" id="IPR000980">
    <property type="entry name" value="SH2"/>
</dbReference>
<accession>A0A5C7ICM1</accession>
<evidence type="ECO:0000256" key="3">
    <source>
        <dbReference type="SAM" id="MobiDB-lite"/>
    </source>
</evidence>
<dbReference type="EMBL" id="VAHF01000003">
    <property type="protein sequence ID" value="TXG66619.1"/>
    <property type="molecule type" value="Genomic_DNA"/>
</dbReference>
<dbReference type="InterPro" id="IPR036860">
    <property type="entry name" value="SH2_dom_sf"/>
</dbReference>
<dbReference type="Gene3D" id="3.30.505.10">
    <property type="entry name" value="SH2 domain"/>
    <property type="match status" value="1"/>
</dbReference>
<feature type="domain" description="SH2" evidence="4">
    <location>
        <begin position="640"/>
        <end position="699"/>
    </location>
</feature>
<keyword evidence="6" id="KW-1185">Reference proteome</keyword>
<dbReference type="SUPFAM" id="SSF49899">
    <property type="entry name" value="Concanavalin A-like lectins/glucanases"/>
    <property type="match status" value="1"/>
</dbReference>
<dbReference type="AlphaFoldDB" id="A0A5C7ICM1"/>
<evidence type="ECO:0000256" key="1">
    <source>
        <dbReference type="ARBA" id="ARBA00022999"/>
    </source>
</evidence>
<comment type="caution">
    <text evidence="5">The sequence shown here is derived from an EMBL/GenBank/DDBJ whole genome shotgun (WGS) entry which is preliminary data.</text>
</comment>
<evidence type="ECO:0000256" key="2">
    <source>
        <dbReference type="PROSITE-ProRule" id="PRU00191"/>
    </source>
</evidence>
<feature type="compositionally biased region" description="Polar residues" evidence="3">
    <location>
        <begin position="462"/>
        <end position="485"/>
    </location>
</feature>
<dbReference type="PROSITE" id="PS50001">
    <property type="entry name" value="SH2"/>
    <property type="match status" value="1"/>
</dbReference>
<protein>
    <recommendedName>
        <fullName evidence="4">SH2 domain-containing protein</fullName>
    </recommendedName>
</protein>
<dbReference type="GO" id="GO:0003700">
    <property type="term" value="F:DNA-binding transcription factor activity"/>
    <property type="evidence" value="ECO:0007669"/>
    <property type="project" value="InterPro"/>
</dbReference>
<dbReference type="SUPFAM" id="SSF55550">
    <property type="entry name" value="SH2 domain"/>
    <property type="match status" value="1"/>
</dbReference>
<evidence type="ECO:0000313" key="6">
    <source>
        <dbReference type="Proteomes" id="UP000323000"/>
    </source>
</evidence>
<gene>
    <name evidence="5" type="ORF">EZV62_007894</name>
</gene>
<dbReference type="PANTHER" id="PTHR11801">
    <property type="entry name" value="SIGNAL TRANSDUCER AND ACTIVATOR OF TRANSCRIPTION"/>
    <property type="match status" value="1"/>
</dbReference>
<name>A0A5C7ICM1_9ROSI</name>
<dbReference type="GO" id="GO:0007165">
    <property type="term" value="P:signal transduction"/>
    <property type="evidence" value="ECO:0007669"/>
    <property type="project" value="InterPro"/>
</dbReference>
<dbReference type="OrthoDB" id="10263919at2759"/>
<dbReference type="InterPro" id="IPR013320">
    <property type="entry name" value="ConA-like_dom_sf"/>
</dbReference>
<organism evidence="5 6">
    <name type="scientific">Acer yangbiense</name>
    <dbReference type="NCBI Taxonomy" id="1000413"/>
    <lineage>
        <taxon>Eukaryota</taxon>
        <taxon>Viridiplantae</taxon>
        <taxon>Streptophyta</taxon>
        <taxon>Embryophyta</taxon>
        <taxon>Tracheophyta</taxon>
        <taxon>Spermatophyta</taxon>
        <taxon>Magnoliopsida</taxon>
        <taxon>eudicotyledons</taxon>
        <taxon>Gunneridae</taxon>
        <taxon>Pentapetalae</taxon>
        <taxon>rosids</taxon>
        <taxon>malvids</taxon>
        <taxon>Sapindales</taxon>
        <taxon>Sapindaceae</taxon>
        <taxon>Hippocastanoideae</taxon>
        <taxon>Acereae</taxon>
        <taxon>Acer</taxon>
    </lineage>
</organism>
<keyword evidence="1 2" id="KW-0727">SH2 domain</keyword>
<proteinExistence type="predicted"/>
<dbReference type="InterPro" id="IPR001217">
    <property type="entry name" value="STAT"/>
</dbReference>
<reference evidence="6" key="1">
    <citation type="journal article" date="2019" name="Gigascience">
        <title>De novo genome assembly of the endangered Acer yangbiense, a plant species with extremely small populations endemic to Yunnan Province, China.</title>
        <authorList>
            <person name="Yang J."/>
            <person name="Wariss H.M."/>
            <person name="Tao L."/>
            <person name="Zhang R."/>
            <person name="Yun Q."/>
            <person name="Hollingsworth P."/>
            <person name="Dao Z."/>
            <person name="Luo G."/>
            <person name="Guo H."/>
            <person name="Ma Y."/>
            <person name="Sun W."/>
        </authorList>
    </citation>
    <scope>NUCLEOTIDE SEQUENCE [LARGE SCALE GENOMIC DNA]</scope>
    <source>
        <strain evidence="6">cv. Malutang</strain>
    </source>
</reference>
<dbReference type="Proteomes" id="UP000323000">
    <property type="component" value="Chromosome 3"/>
</dbReference>
<sequence length="737" mass="83307">MGENVIKSEDYSLLKDLRMKIEGEEEGFTLCFWLYLLKPSTFPAILLNQMVVAGSAPFLALKDNKTIMLFPLFSSHKEVPDPRISTPWNEFPHASMEIEFPLQKWTHVGCKVSTEFLRLHIDGEIVAEQSLPSSFSKDDNSNCLKKINFAGNDVRGYVHNAKVLPLIFSVKDHYAKDPPLQLAIDNSSASEIEEDSDGVWSIVGGKASCRRIFSLDVILLNAFDQPINKEMEVVASLLYADNGGPVEKTNDAEAPLLTSYDGIEYASCDRPSKILHGRASFKLKISQVRVYKSLFLFFHFQLSSKCDNRLFRIRFELLKAVGFSFLEALSPPIRCISRNRNIRTSVICKKSPAATQPLNGSQSFDDVSVELQKIAVHEAKPSSLSKRVRFDQEKISTVEQPEGECNSHPRNAIKQDFHSICCRFVHEMSIRKDPAWKYGVEAERIDVASLNGTHINFEEADNSPSDSESTGARNSSYKTMSTSGNSVPDSTIFKYCLGSMTERSSMLKEIAPSSSDEEILEFAKQVAIYSGCSHHSSQIMMAKQLIEEGRKTWNLISANNNHVHWDSAVLGIEEQFIKISCCSTRSLNQQDFEILKKIAGCQDHLAQENFENLWYWLYPVAFTLSREWINATWKSTSPKWIEGFITKEEAEYSLQGPRGLQQPGTFVLRFPTSRSWPHPDAGSLVITYVGSDYTLHHRLISVGFIYRQMEVKQLHDLLLAEPELSRLGRQDISETFI</sequence>
<feature type="region of interest" description="Disordered" evidence="3">
    <location>
        <begin position="457"/>
        <end position="485"/>
    </location>
</feature>